<keyword evidence="1 3" id="KW-0812">Transmembrane</keyword>
<dbReference type="InterPro" id="IPR011933">
    <property type="entry name" value="Double_TM_dom"/>
</dbReference>
<dbReference type="EMBL" id="FQZE01000003">
    <property type="protein sequence ID" value="SHI52658.1"/>
    <property type="molecule type" value="Genomic_DNA"/>
</dbReference>
<keyword evidence="1" id="KW-1133">Transmembrane helix</keyword>
<name>A0A1M6BVZ4_9BACT</name>
<dbReference type="InterPro" id="IPR024163">
    <property type="entry name" value="Aerotolerance_reg_N"/>
</dbReference>
<evidence type="ECO:0000313" key="3">
    <source>
        <dbReference type="EMBL" id="SHI52658.1"/>
    </source>
</evidence>
<gene>
    <name evidence="3" type="ORF">SAMN05444280_10344</name>
</gene>
<dbReference type="RefSeq" id="WP_073165130.1">
    <property type="nucleotide sequence ID" value="NZ_FQZE01000003.1"/>
</dbReference>
<dbReference type="STRING" id="1168035.SAMN05444280_10344"/>
<keyword evidence="1" id="KW-0472">Membrane</keyword>
<sequence>MKFLFPTFLFALFAVIIPVIIHLFSFRRYKTVYFSHVGFLKNIKKESKRESRLKQILMLIARILTIVFLVFAFAQPYIPSGNETQQSSNNIVGIYVDNSFSMNALSEQGQLLERARNKAAEIGQAYPPGTKFRLFTNDLEPRHQNLLNREQFIRQVADISSSPGVIPLSLIYNRLNIETQNNEEDAQNTLYFISDFQRSITDPENFEDESTFSYFLPMTPNQVNNLYIDSCWVEVPAHGLNQEENIFVKIKNNSNEDYQNLPLNLYLNDSLKSITNFSVDAQNEITASLKYTNTRGGIQMGRVEITDYPFTHDNTWYLSYYVEPKLKALAVYNNSQESQEGLDYIAALFENDDYVELDQMNIQSLQISRLAEYNTVFLVNPESFSSGFLNQLAAATENGSSVVLFPHKGENPSFNNTFLSRFGAATVNGTDTTRQEISGIDFDNRFFRDVFREREDNALLPEINGHLKFQENTRTAETNLLWFQNGDKALSVMPYGKGKVWTFAFPLNKENEAFARDILFVPSLYNIVLNSLPDQQISQTLGTDNTYLLPARSNVSLEESPEIENRETGDRFIPGVNITEQGTRLDLGNQIETAGHYLVKNNDKTIAALSFNYDRQESDFRFFGTEELKNRLEAVNLQNASVIENVTENFSETYNELSKGKQLWKWCILLALFFILSEVLIARFWKS</sequence>
<dbReference type="NCBIfam" id="TIGR02226">
    <property type="entry name" value="two_anch"/>
    <property type="match status" value="1"/>
</dbReference>
<feature type="transmembrane region" description="Helical" evidence="1">
    <location>
        <begin position="6"/>
        <end position="26"/>
    </location>
</feature>
<evidence type="ECO:0000259" key="2">
    <source>
        <dbReference type="Pfam" id="PF07584"/>
    </source>
</evidence>
<evidence type="ECO:0000313" key="4">
    <source>
        <dbReference type="Proteomes" id="UP000184050"/>
    </source>
</evidence>
<organism evidence="3 4">
    <name type="scientific">Tangfeifania diversioriginum</name>
    <dbReference type="NCBI Taxonomy" id="1168035"/>
    <lineage>
        <taxon>Bacteria</taxon>
        <taxon>Pseudomonadati</taxon>
        <taxon>Bacteroidota</taxon>
        <taxon>Bacteroidia</taxon>
        <taxon>Marinilabiliales</taxon>
        <taxon>Prolixibacteraceae</taxon>
        <taxon>Tangfeifania</taxon>
    </lineage>
</organism>
<dbReference type="OrthoDB" id="9810200at2"/>
<dbReference type="Gene3D" id="3.40.50.880">
    <property type="match status" value="1"/>
</dbReference>
<dbReference type="Pfam" id="PF07584">
    <property type="entry name" value="BatA"/>
    <property type="match status" value="1"/>
</dbReference>
<proteinExistence type="predicted"/>
<keyword evidence="4" id="KW-1185">Reference proteome</keyword>
<dbReference type="PANTHER" id="PTHR37464">
    <property type="entry name" value="BLL2463 PROTEIN"/>
    <property type="match status" value="1"/>
</dbReference>
<dbReference type="AlphaFoldDB" id="A0A1M6BVZ4"/>
<evidence type="ECO:0000256" key="1">
    <source>
        <dbReference type="SAM" id="Phobius"/>
    </source>
</evidence>
<feature type="transmembrane region" description="Helical" evidence="1">
    <location>
        <begin position="56"/>
        <end position="78"/>
    </location>
</feature>
<dbReference type="Proteomes" id="UP000184050">
    <property type="component" value="Unassembled WGS sequence"/>
</dbReference>
<dbReference type="PANTHER" id="PTHR37464:SF1">
    <property type="entry name" value="BLL2463 PROTEIN"/>
    <property type="match status" value="1"/>
</dbReference>
<protein>
    <submittedName>
        <fullName evidence="3">N-terminal double-transmembrane domain-containing protein</fullName>
    </submittedName>
</protein>
<dbReference type="SUPFAM" id="SSF52317">
    <property type="entry name" value="Class I glutamine amidotransferase-like"/>
    <property type="match status" value="1"/>
</dbReference>
<feature type="domain" description="Aerotolerance regulator N-terminal" evidence="2">
    <location>
        <begin position="1"/>
        <end position="76"/>
    </location>
</feature>
<reference evidence="3 4" key="1">
    <citation type="submission" date="2016-11" db="EMBL/GenBank/DDBJ databases">
        <authorList>
            <person name="Jaros S."/>
            <person name="Januszkiewicz K."/>
            <person name="Wedrychowicz H."/>
        </authorList>
    </citation>
    <scope>NUCLEOTIDE SEQUENCE [LARGE SCALE GENOMIC DNA]</scope>
    <source>
        <strain evidence="3 4">DSM 27063</strain>
    </source>
</reference>
<accession>A0A1M6BVZ4</accession>
<dbReference type="InterPro" id="IPR029062">
    <property type="entry name" value="Class_I_gatase-like"/>
</dbReference>
<feature type="transmembrane region" description="Helical" evidence="1">
    <location>
        <begin position="663"/>
        <end position="685"/>
    </location>
</feature>